<dbReference type="Pfam" id="PF03235">
    <property type="entry name" value="GmrSD_N"/>
    <property type="match status" value="1"/>
</dbReference>
<accession>A0ABV6YYT6</accession>
<organism evidence="2 3">
    <name type="scientific">candidate division CSSED10-310 bacterium</name>
    <dbReference type="NCBI Taxonomy" id="2855610"/>
    <lineage>
        <taxon>Bacteria</taxon>
        <taxon>Bacteria division CSSED10-310</taxon>
    </lineage>
</organism>
<proteinExistence type="predicted"/>
<comment type="caution">
    <text evidence="2">The sequence shown here is derived from an EMBL/GenBank/DDBJ whole genome shotgun (WGS) entry which is preliminary data.</text>
</comment>
<dbReference type="PANTHER" id="PTHR37292">
    <property type="entry name" value="VNG6097C"/>
    <property type="match status" value="1"/>
</dbReference>
<dbReference type="InterPro" id="IPR004919">
    <property type="entry name" value="GmrSD_N"/>
</dbReference>
<protein>
    <submittedName>
        <fullName evidence="2">DUF262 domain-containing protein</fullName>
    </submittedName>
</protein>
<feature type="domain" description="GmrSD restriction endonucleases N-terminal" evidence="1">
    <location>
        <begin position="17"/>
        <end position="262"/>
    </location>
</feature>
<evidence type="ECO:0000313" key="3">
    <source>
        <dbReference type="Proteomes" id="UP001594351"/>
    </source>
</evidence>
<reference evidence="2 3" key="1">
    <citation type="submission" date="2024-09" db="EMBL/GenBank/DDBJ databases">
        <title>Laminarin stimulates single cell rates of sulfate reduction while oxygen inhibits transcriptomic activity in coastal marine sediment.</title>
        <authorList>
            <person name="Lindsay M."/>
            <person name="Orcutt B."/>
            <person name="Emerson D."/>
            <person name="Stepanauskas R."/>
            <person name="D'Angelo T."/>
        </authorList>
    </citation>
    <scope>NUCLEOTIDE SEQUENCE [LARGE SCALE GENOMIC DNA]</scope>
    <source>
        <strain evidence="2">SAG AM-311-K15</strain>
    </source>
</reference>
<evidence type="ECO:0000259" key="1">
    <source>
        <dbReference type="Pfam" id="PF03235"/>
    </source>
</evidence>
<evidence type="ECO:0000313" key="2">
    <source>
        <dbReference type="EMBL" id="MFC1851361.1"/>
    </source>
</evidence>
<dbReference type="PANTHER" id="PTHR37292:SF2">
    <property type="entry name" value="DUF262 DOMAIN-CONTAINING PROTEIN"/>
    <property type="match status" value="1"/>
</dbReference>
<gene>
    <name evidence="2" type="ORF">ACFL27_14280</name>
</gene>
<sequence>MTAITSTFKSGEPSLPDILRDINSGKVQLPDFQRGWVWDDDHIASLIASISLSYPIGAVMLLQTGGDGVQFHPRPIQGVTVQNDLKPEYLILDGQQRMTSLYLAMSSGQPVPTTTNKGKEIERYYYLDIVKSLNPNEDRLDAVLSIPTTKQITSDFGRKIDLDLTTQENEFSQCYFPLGVIFDQNAYSAWRRGFQKMFRNDDGKLDLFDNFEAEVVNRFQSYRIPTIELLRDTPKEAVCQVFEKVNMGGVTLTVFELVTAMFAADNYNLREDWDKRKERVSEQNVLKGMDSTAFLTAVTLLSTFQVNQQDSTKPVTCKRKNVLKLTLEEYKRNADTVEDGLRKAARFLAREKIFDSRTLPYSTQLIPLSVICALLGDRFEIDTIRRRLAQWFWCGVFGELYGGANETRFSLDVPDFMEWIEDQRQPRTIRDASFAPTRLLSMQSRLSAAYKGLMALLMQAGSNDFLSGDPIEITSYFDLAIDIHHIFPKAYCESKYKRSLWNSSVNKAPLSAKTNRIIGGKAPSVYLTNIEKQSNMESSRLDNILTTHKIDPDLLRVDAFEKFIRDRAANLLGLIEAATGKGISGRDSEEVIHEYGAALR</sequence>
<dbReference type="Proteomes" id="UP001594351">
    <property type="component" value="Unassembled WGS sequence"/>
</dbReference>
<keyword evidence="3" id="KW-1185">Reference proteome</keyword>
<dbReference type="EMBL" id="JBHPBY010000181">
    <property type="protein sequence ID" value="MFC1851361.1"/>
    <property type="molecule type" value="Genomic_DNA"/>
</dbReference>
<name>A0ABV6YYT6_UNCC1</name>